<feature type="region of interest" description="Disordered" evidence="9">
    <location>
        <begin position="138"/>
        <end position="175"/>
    </location>
</feature>
<dbReference type="InterPro" id="IPR014881">
    <property type="entry name" value="NOB1_Zn-bd"/>
</dbReference>
<evidence type="ECO:0000256" key="2">
    <source>
        <dbReference type="ARBA" id="ARBA00022722"/>
    </source>
</evidence>
<proteinExistence type="inferred from homology"/>
<comment type="caution">
    <text evidence="12">The sequence shown here is derived from an EMBL/GenBank/DDBJ whole genome shotgun (WGS) entry which is preliminary data.</text>
</comment>
<dbReference type="InterPro" id="IPR033411">
    <property type="entry name" value="Ribonuclease_PIN"/>
</dbReference>
<dbReference type="Pfam" id="PF17146">
    <property type="entry name" value="PIN_6"/>
    <property type="match status" value="1"/>
</dbReference>
<evidence type="ECO:0000256" key="5">
    <source>
        <dbReference type="ARBA" id="ARBA00022833"/>
    </source>
</evidence>
<dbReference type="GO" id="GO:0030490">
    <property type="term" value="P:maturation of SSU-rRNA"/>
    <property type="evidence" value="ECO:0007669"/>
    <property type="project" value="TreeGrafter"/>
</dbReference>
<evidence type="ECO:0000259" key="10">
    <source>
        <dbReference type="Pfam" id="PF08772"/>
    </source>
</evidence>
<organism evidence="12 13">
    <name type="scientific">Collybiopsis confluens</name>
    <dbReference type="NCBI Taxonomy" id="2823264"/>
    <lineage>
        <taxon>Eukaryota</taxon>
        <taxon>Fungi</taxon>
        <taxon>Dikarya</taxon>
        <taxon>Basidiomycota</taxon>
        <taxon>Agaricomycotina</taxon>
        <taxon>Agaricomycetes</taxon>
        <taxon>Agaricomycetidae</taxon>
        <taxon>Agaricales</taxon>
        <taxon>Marasmiineae</taxon>
        <taxon>Omphalotaceae</taxon>
        <taxon>Collybiopsis</taxon>
    </lineage>
</organism>
<dbReference type="InterPro" id="IPR039907">
    <property type="entry name" value="NOB1"/>
</dbReference>
<gene>
    <name evidence="12" type="ORF">D9757_001312</name>
</gene>
<feature type="compositionally biased region" description="Basic and acidic residues" evidence="9">
    <location>
        <begin position="405"/>
        <end position="414"/>
    </location>
</feature>
<name>A0A8H5I0P2_9AGAR</name>
<feature type="binding site" evidence="8">
    <location>
        <position position="260"/>
    </location>
    <ligand>
        <name>Zn(2+)</name>
        <dbReference type="ChEBI" id="CHEBI:29105"/>
    </ligand>
</feature>
<dbReference type="Proteomes" id="UP000518752">
    <property type="component" value="Unassembled WGS sequence"/>
</dbReference>
<dbReference type="GO" id="GO:0005730">
    <property type="term" value="C:nucleolus"/>
    <property type="evidence" value="ECO:0007669"/>
    <property type="project" value="UniProtKB-SubCell"/>
</dbReference>
<dbReference type="Pfam" id="PF08772">
    <property type="entry name" value="Zn_ribbon_NOB1"/>
    <property type="match status" value="1"/>
</dbReference>
<dbReference type="FunFam" id="3.40.50.1010:FF:000020">
    <property type="entry name" value="20S-pre-rRNA D-site endonuclease NOB1"/>
    <property type="match status" value="1"/>
</dbReference>
<feature type="domain" description="Ribonuclease PIN" evidence="11">
    <location>
        <begin position="7"/>
        <end position="96"/>
    </location>
</feature>
<dbReference type="GO" id="GO:0005737">
    <property type="term" value="C:cytoplasm"/>
    <property type="evidence" value="ECO:0007669"/>
    <property type="project" value="UniProtKB-ARBA"/>
</dbReference>
<feature type="binding site" evidence="8">
    <location>
        <position position="263"/>
    </location>
    <ligand>
        <name>Zn(2+)</name>
        <dbReference type="ChEBI" id="CHEBI:29105"/>
    </ligand>
</feature>
<feature type="domain" description="Nin one binding (NOB1) Zn-ribbon-like" evidence="10">
    <location>
        <begin position="235"/>
        <end position="312"/>
    </location>
</feature>
<dbReference type="AlphaFoldDB" id="A0A8H5I0P2"/>
<dbReference type="GO" id="GO:0004521">
    <property type="term" value="F:RNA endonuclease activity"/>
    <property type="evidence" value="ECO:0007669"/>
    <property type="project" value="UniProtKB-UniRule"/>
</dbReference>
<dbReference type="GO" id="GO:0016787">
    <property type="term" value="F:hydrolase activity"/>
    <property type="evidence" value="ECO:0007669"/>
    <property type="project" value="UniProtKB-KW"/>
</dbReference>
<keyword evidence="3 7" id="KW-0479">Metal-binding</keyword>
<comment type="subcellular location">
    <subcellularLocation>
        <location evidence="7">Nucleus</location>
        <location evidence="7">Nucleolus</location>
    </subcellularLocation>
</comment>
<feature type="region of interest" description="Disordered" evidence="9">
    <location>
        <begin position="380"/>
        <end position="414"/>
    </location>
</feature>
<evidence type="ECO:0000256" key="8">
    <source>
        <dbReference type="PIRSR" id="PIRSR037125-1"/>
    </source>
</evidence>
<dbReference type="OrthoDB" id="446759at2759"/>
<sequence>MPYCKNLILDAGPLLSLSPLRGIAEAYYTVPQVLAELKDKNAKEHLQRLGLNFGIKIEVMDPEPASVAAVIQWAKKTGDYAVLSRPDLSVLALTHTFSERAKRDKVKEDAVEESLEKLEIKDTEGEEAERIALDVQLHPIEQSPRPTAVTATPASDPDVPLYDDPSDSDDDEGEWITPSNVSLHKSRALDLLPDQNKGKQKEEYIDAGCMTADFAMQNVLMQMGLNLVGTEGKRIQRVKTWVLRCHACFKICKDSSKQFCPSCGNPTLLRASVTIASPDASSDAPVMQVHLKPNFQYKLRGTKYSIPAPKPGSAKHGPGEGLILREDQLEYARAKKRAQGKQEREEARMMKGLLDSSAKGEGSVAVGSWMDPDWVPEIISASAGGKGRTTRSNGDMPVIGHGRKNPNERRRTKK</sequence>
<keyword evidence="5 7" id="KW-0862">Zinc</keyword>
<dbReference type="Gene3D" id="6.20.210.10">
    <property type="entry name" value="Nin one binding (NOB1), Zn-ribbon-like"/>
    <property type="match status" value="1"/>
</dbReference>
<keyword evidence="6 7" id="KW-0539">Nucleus</keyword>
<evidence type="ECO:0000259" key="11">
    <source>
        <dbReference type="Pfam" id="PF17146"/>
    </source>
</evidence>
<dbReference type="InterPro" id="IPR036283">
    <property type="entry name" value="NOB1_Zf-like_sf"/>
</dbReference>
<dbReference type="PANTHER" id="PTHR12814:SF2">
    <property type="entry name" value="RNA-BINDING PROTEIN NOB1"/>
    <property type="match status" value="1"/>
</dbReference>
<dbReference type="EMBL" id="JAACJN010000003">
    <property type="protein sequence ID" value="KAF5393001.1"/>
    <property type="molecule type" value="Genomic_DNA"/>
</dbReference>
<comment type="similarity">
    <text evidence="1 7">Belongs to the NOB1 family.</text>
</comment>
<dbReference type="GO" id="GO:0030688">
    <property type="term" value="C:preribosome, small subunit precursor"/>
    <property type="evidence" value="ECO:0007669"/>
    <property type="project" value="TreeGrafter"/>
</dbReference>
<evidence type="ECO:0000256" key="7">
    <source>
        <dbReference type="PIRNR" id="PIRNR037125"/>
    </source>
</evidence>
<evidence type="ECO:0000256" key="9">
    <source>
        <dbReference type="SAM" id="MobiDB-lite"/>
    </source>
</evidence>
<evidence type="ECO:0000256" key="3">
    <source>
        <dbReference type="ARBA" id="ARBA00022723"/>
    </source>
</evidence>
<evidence type="ECO:0000313" key="12">
    <source>
        <dbReference type="EMBL" id="KAF5393001.1"/>
    </source>
</evidence>
<evidence type="ECO:0000256" key="1">
    <source>
        <dbReference type="ARBA" id="ARBA00005858"/>
    </source>
</evidence>
<feature type="binding site" evidence="8">
    <location>
        <position position="248"/>
    </location>
    <ligand>
        <name>Zn(2+)</name>
        <dbReference type="ChEBI" id="CHEBI:29105"/>
    </ligand>
</feature>
<feature type="compositionally biased region" description="Acidic residues" evidence="9">
    <location>
        <begin position="164"/>
        <end position="174"/>
    </location>
</feature>
<dbReference type="PANTHER" id="PTHR12814">
    <property type="entry name" value="RNA-BINDING PROTEIN NOB1"/>
    <property type="match status" value="1"/>
</dbReference>
<dbReference type="GO" id="GO:0046872">
    <property type="term" value="F:metal ion binding"/>
    <property type="evidence" value="ECO:0007669"/>
    <property type="project" value="UniProtKB-UniRule"/>
</dbReference>
<comment type="function">
    <text evidence="7">Required for the synthesis of 40S ribosome subunits. Has a role in processing 20S pre-rRNA into the mature 18S rRNA, where it is required for cleavage at the 3' end of the mature 18S rRNA (D-site). Accompanies the 20S pre-rRNA from the nucleus to the cytoplasm.</text>
</comment>
<protein>
    <recommendedName>
        <fullName evidence="7">20S-pre-rRNA D-site endonuclease NOB1</fullName>
    </recommendedName>
</protein>
<reference evidence="12 13" key="1">
    <citation type="journal article" date="2020" name="ISME J.">
        <title>Uncovering the hidden diversity of litter-decomposition mechanisms in mushroom-forming fungi.</title>
        <authorList>
            <person name="Floudas D."/>
            <person name="Bentzer J."/>
            <person name="Ahren D."/>
            <person name="Johansson T."/>
            <person name="Persson P."/>
            <person name="Tunlid A."/>
        </authorList>
    </citation>
    <scope>NUCLEOTIDE SEQUENCE [LARGE SCALE GENOMIC DNA]</scope>
    <source>
        <strain evidence="12 13">CBS 406.79</strain>
    </source>
</reference>
<dbReference type="Gene3D" id="3.40.50.1010">
    <property type="entry name" value="5'-nuclease"/>
    <property type="match status" value="1"/>
</dbReference>
<evidence type="ECO:0000313" key="13">
    <source>
        <dbReference type="Proteomes" id="UP000518752"/>
    </source>
</evidence>
<keyword evidence="4" id="KW-0378">Hydrolase</keyword>
<evidence type="ECO:0000256" key="4">
    <source>
        <dbReference type="ARBA" id="ARBA00022801"/>
    </source>
</evidence>
<keyword evidence="13" id="KW-1185">Reference proteome</keyword>
<dbReference type="SUPFAM" id="SSF144206">
    <property type="entry name" value="NOB1 zinc finger-like"/>
    <property type="match status" value="1"/>
</dbReference>
<dbReference type="CDD" id="cd09876">
    <property type="entry name" value="PIN_Nob1-like"/>
    <property type="match status" value="1"/>
</dbReference>
<dbReference type="InterPro" id="IPR017117">
    <property type="entry name" value="Nob1_euk"/>
</dbReference>
<accession>A0A8H5I0P2</accession>
<keyword evidence="2" id="KW-0540">Nuclease</keyword>
<dbReference type="PIRSF" id="PIRSF037125">
    <property type="entry name" value="D-site_20S_pre-rRNA_nuclease"/>
    <property type="match status" value="1"/>
</dbReference>
<evidence type="ECO:0000256" key="6">
    <source>
        <dbReference type="ARBA" id="ARBA00023242"/>
    </source>
</evidence>
<feature type="binding site" evidence="8">
    <location>
        <position position="245"/>
    </location>
    <ligand>
        <name>Zn(2+)</name>
        <dbReference type="ChEBI" id="CHEBI:29105"/>
    </ligand>
</feature>